<dbReference type="RefSeq" id="WP_359215034.1">
    <property type="nucleotide sequence ID" value="NZ_JBEZAM010000068.1"/>
</dbReference>
<evidence type="ECO:0000259" key="8">
    <source>
        <dbReference type="Pfam" id="PF00082"/>
    </source>
</evidence>
<dbReference type="InterPro" id="IPR022398">
    <property type="entry name" value="Peptidase_S8_His-AS"/>
</dbReference>
<dbReference type="InterPro" id="IPR050131">
    <property type="entry name" value="Peptidase_S8_subtilisin-like"/>
</dbReference>
<dbReference type="PANTHER" id="PTHR43806:SF11">
    <property type="entry name" value="CEREVISIN-RELATED"/>
    <property type="match status" value="1"/>
</dbReference>
<dbReference type="PRINTS" id="PR00723">
    <property type="entry name" value="SUBTILISIN"/>
</dbReference>
<evidence type="ECO:0000259" key="9">
    <source>
        <dbReference type="Pfam" id="PF05922"/>
    </source>
</evidence>
<dbReference type="Proteomes" id="UP001551210">
    <property type="component" value="Unassembled WGS sequence"/>
</dbReference>
<dbReference type="PROSITE" id="PS00138">
    <property type="entry name" value="SUBTILASE_SER"/>
    <property type="match status" value="1"/>
</dbReference>
<feature type="signal peptide" evidence="7">
    <location>
        <begin position="1"/>
        <end position="34"/>
    </location>
</feature>
<sequence length="439" mass="44428">MAGQGRVARPAYRLTAVSAAAVALLAGGLTGAGAAEGRAAQPEGRYVIVLEDSARDRLDAIVREHGRNHGVRAGLRYRHALVGYAAVVPESQVAALRAARHVRAVAPDRPVQATQQVLPTGVDRIQADASSTAAGNGTGDVDTAVAILDTGIDDRHRDLNVVGGFNCMDLSRPGAWRDNNGHGTHVAGTVAARDNGDDVVGVVPGARLYAVKVLGASGGGFTSSIVCGLDWLAQNAAPLGIRVANMSLGGDGADDGNCGFTNNDPEHQAMCRVVNDAGVTMVVAAGNDTEDMANHTPAAFDEVLAVTAMADFNGQPGGGAAATCRTSNQDDTAANFSNFAVSAADAAHTIAGPGVCIRSTRRSTGTTVYSGTSMASPHVAGTAALCLATGQCTDPSPAGVIAKLRADAAAQPASYGFAGDPNAPVTGRFYGHLVHTGGY</sequence>
<keyword evidence="2 5" id="KW-0645">Protease</keyword>
<dbReference type="SUPFAM" id="SSF54897">
    <property type="entry name" value="Protease propeptides/inhibitors"/>
    <property type="match status" value="1"/>
</dbReference>
<organism evidence="10 11">
    <name type="scientific">Streptomyces exfoliatus</name>
    <name type="common">Streptomyces hydrogenans</name>
    <dbReference type="NCBI Taxonomy" id="1905"/>
    <lineage>
        <taxon>Bacteria</taxon>
        <taxon>Bacillati</taxon>
        <taxon>Actinomycetota</taxon>
        <taxon>Actinomycetes</taxon>
        <taxon>Kitasatosporales</taxon>
        <taxon>Streptomycetaceae</taxon>
        <taxon>Streptomyces</taxon>
    </lineage>
</organism>
<proteinExistence type="inferred from homology"/>
<dbReference type="Gene3D" id="3.40.50.200">
    <property type="entry name" value="Peptidase S8/S53 domain"/>
    <property type="match status" value="1"/>
</dbReference>
<dbReference type="PROSITE" id="PS00137">
    <property type="entry name" value="SUBTILASE_HIS"/>
    <property type="match status" value="1"/>
</dbReference>
<feature type="domain" description="Peptidase S8/S53" evidence="8">
    <location>
        <begin position="143"/>
        <end position="388"/>
    </location>
</feature>
<dbReference type="InterPro" id="IPR010259">
    <property type="entry name" value="S8pro/Inhibitor_I9"/>
</dbReference>
<dbReference type="InterPro" id="IPR036852">
    <property type="entry name" value="Peptidase_S8/S53_dom_sf"/>
</dbReference>
<evidence type="ECO:0000256" key="2">
    <source>
        <dbReference type="ARBA" id="ARBA00022670"/>
    </source>
</evidence>
<evidence type="ECO:0000313" key="11">
    <source>
        <dbReference type="Proteomes" id="UP001551210"/>
    </source>
</evidence>
<dbReference type="InterPro" id="IPR000209">
    <property type="entry name" value="Peptidase_S8/S53_dom"/>
</dbReference>
<accession>A0ABV3D4T8</accession>
<comment type="caution">
    <text evidence="10">The sequence shown here is derived from an EMBL/GenBank/DDBJ whole genome shotgun (WGS) entry which is preliminary data.</text>
</comment>
<dbReference type="PANTHER" id="PTHR43806">
    <property type="entry name" value="PEPTIDASE S8"/>
    <property type="match status" value="1"/>
</dbReference>
<dbReference type="Gene3D" id="3.30.70.80">
    <property type="entry name" value="Peptidase S8 propeptide/proteinase inhibitor I9"/>
    <property type="match status" value="1"/>
</dbReference>
<feature type="domain" description="Inhibitor I9" evidence="9">
    <location>
        <begin position="59"/>
        <end position="113"/>
    </location>
</feature>
<evidence type="ECO:0000256" key="1">
    <source>
        <dbReference type="ARBA" id="ARBA00011073"/>
    </source>
</evidence>
<dbReference type="SUPFAM" id="SSF52743">
    <property type="entry name" value="Subtilisin-like"/>
    <property type="match status" value="1"/>
</dbReference>
<evidence type="ECO:0000256" key="7">
    <source>
        <dbReference type="SAM" id="SignalP"/>
    </source>
</evidence>
<gene>
    <name evidence="10" type="ORF">AB0A76_30535</name>
</gene>
<keyword evidence="4 5" id="KW-0720">Serine protease</keyword>
<evidence type="ECO:0000256" key="6">
    <source>
        <dbReference type="RuleBase" id="RU003355"/>
    </source>
</evidence>
<evidence type="ECO:0000256" key="5">
    <source>
        <dbReference type="PROSITE-ProRule" id="PRU01240"/>
    </source>
</evidence>
<dbReference type="Pfam" id="PF05922">
    <property type="entry name" value="Inhibitor_I9"/>
    <property type="match status" value="1"/>
</dbReference>
<dbReference type="PROSITE" id="PS00136">
    <property type="entry name" value="SUBTILASE_ASP"/>
    <property type="match status" value="1"/>
</dbReference>
<feature type="active site" description="Charge relay system" evidence="5">
    <location>
        <position position="182"/>
    </location>
</feature>
<keyword evidence="7" id="KW-0732">Signal</keyword>
<keyword evidence="3 5" id="KW-0378">Hydrolase</keyword>
<dbReference type="PROSITE" id="PS51892">
    <property type="entry name" value="SUBTILASE"/>
    <property type="match status" value="1"/>
</dbReference>
<evidence type="ECO:0000313" key="10">
    <source>
        <dbReference type="EMBL" id="MEU7297484.1"/>
    </source>
</evidence>
<dbReference type="InterPro" id="IPR023828">
    <property type="entry name" value="Peptidase_S8_Ser-AS"/>
</dbReference>
<dbReference type="Pfam" id="PF00082">
    <property type="entry name" value="Peptidase_S8"/>
    <property type="match status" value="1"/>
</dbReference>
<feature type="active site" description="Charge relay system" evidence="5">
    <location>
        <position position="149"/>
    </location>
</feature>
<comment type="similarity">
    <text evidence="1 5 6">Belongs to the peptidase S8 family.</text>
</comment>
<dbReference type="InterPro" id="IPR023827">
    <property type="entry name" value="Peptidase_S8_Asp-AS"/>
</dbReference>
<dbReference type="EMBL" id="JBEZAM010000068">
    <property type="protein sequence ID" value="MEU7297484.1"/>
    <property type="molecule type" value="Genomic_DNA"/>
</dbReference>
<evidence type="ECO:0000256" key="3">
    <source>
        <dbReference type="ARBA" id="ARBA00022801"/>
    </source>
</evidence>
<evidence type="ECO:0000256" key="4">
    <source>
        <dbReference type="ARBA" id="ARBA00022825"/>
    </source>
</evidence>
<dbReference type="InterPro" id="IPR015500">
    <property type="entry name" value="Peptidase_S8_subtilisin-rel"/>
</dbReference>
<feature type="chain" id="PRO_5046121973" evidence="7">
    <location>
        <begin position="35"/>
        <end position="439"/>
    </location>
</feature>
<reference evidence="10 11" key="1">
    <citation type="submission" date="2024-06" db="EMBL/GenBank/DDBJ databases">
        <title>The Natural Products Discovery Center: Release of the First 8490 Sequenced Strains for Exploring Actinobacteria Biosynthetic Diversity.</title>
        <authorList>
            <person name="Kalkreuter E."/>
            <person name="Kautsar S.A."/>
            <person name="Yang D."/>
            <person name="Bader C.D."/>
            <person name="Teijaro C.N."/>
            <person name="Fluegel L."/>
            <person name="Davis C.M."/>
            <person name="Simpson J.R."/>
            <person name="Lauterbach L."/>
            <person name="Steele A.D."/>
            <person name="Gui C."/>
            <person name="Meng S."/>
            <person name="Li G."/>
            <person name="Viehrig K."/>
            <person name="Ye F."/>
            <person name="Su P."/>
            <person name="Kiefer A.F."/>
            <person name="Nichols A."/>
            <person name="Cepeda A.J."/>
            <person name="Yan W."/>
            <person name="Fan B."/>
            <person name="Jiang Y."/>
            <person name="Adhikari A."/>
            <person name="Zheng C.-J."/>
            <person name="Schuster L."/>
            <person name="Cowan T.M."/>
            <person name="Smanski M.J."/>
            <person name="Chevrette M.G."/>
            <person name="De Carvalho L.P.S."/>
            <person name="Shen B."/>
        </authorList>
    </citation>
    <scope>NUCLEOTIDE SEQUENCE [LARGE SCALE GENOMIC DNA]</scope>
    <source>
        <strain evidence="10 11">NPDC045705</strain>
    </source>
</reference>
<protein>
    <submittedName>
        <fullName evidence="10">S8 family serine peptidase</fullName>
    </submittedName>
</protein>
<name>A0ABV3D4T8_STREX</name>
<keyword evidence="11" id="KW-1185">Reference proteome</keyword>
<dbReference type="InterPro" id="IPR037045">
    <property type="entry name" value="S8pro/Inhibitor_I9_sf"/>
</dbReference>
<feature type="active site" description="Charge relay system" evidence="5">
    <location>
        <position position="373"/>
    </location>
</feature>